<dbReference type="SUPFAM" id="SSF82895">
    <property type="entry name" value="TSP-1 type 1 repeat"/>
    <property type="match status" value="3"/>
</dbReference>
<reference evidence="4" key="1">
    <citation type="submission" date="2023-06" db="EMBL/GenBank/DDBJ databases">
        <title>Genomic analysis of the entomopathogenic nematode Steinernema hermaphroditum.</title>
        <authorList>
            <person name="Schwarz E.M."/>
            <person name="Heppert J.K."/>
            <person name="Baniya A."/>
            <person name="Schwartz H.T."/>
            <person name="Tan C.-H."/>
            <person name="Antoshechkin I."/>
            <person name="Sternberg P.W."/>
            <person name="Goodrich-Blair H."/>
            <person name="Dillman A.R."/>
        </authorList>
    </citation>
    <scope>NUCLEOTIDE SEQUENCE</scope>
    <source>
        <strain evidence="4">PS9179</strain>
        <tissue evidence="4">Whole animal</tissue>
    </source>
</reference>
<evidence type="ECO:0000256" key="3">
    <source>
        <dbReference type="SAM" id="SignalP"/>
    </source>
</evidence>
<accession>A0AA39HEY2</accession>
<dbReference type="InterPro" id="IPR052065">
    <property type="entry name" value="Compl_asym_regulator"/>
</dbReference>
<dbReference type="EMBL" id="JAUCMV010000004">
    <property type="protein sequence ID" value="KAK0403332.1"/>
    <property type="molecule type" value="Genomic_DNA"/>
</dbReference>
<evidence type="ECO:0000313" key="4">
    <source>
        <dbReference type="EMBL" id="KAK0403332.1"/>
    </source>
</evidence>
<keyword evidence="5" id="KW-1185">Reference proteome</keyword>
<evidence type="ECO:0000256" key="1">
    <source>
        <dbReference type="ARBA" id="ARBA00022737"/>
    </source>
</evidence>
<feature type="signal peptide" evidence="3">
    <location>
        <begin position="1"/>
        <end position="21"/>
    </location>
</feature>
<dbReference type="PANTHER" id="PTHR22906">
    <property type="entry name" value="PROPERDIN"/>
    <property type="match status" value="1"/>
</dbReference>
<evidence type="ECO:0000256" key="2">
    <source>
        <dbReference type="ARBA" id="ARBA00023157"/>
    </source>
</evidence>
<dbReference type="Gene3D" id="2.20.100.10">
    <property type="entry name" value="Thrombospondin type-1 (TSP1) repeat"/>
    <property type="match status" value="3"/>
</dbReference>
<keyword evidence="1" id="KW-0677">Repeat</keyword>
<keyword evidence="2" id="KW-1015">Disulfide bond</keyword>
<dbReference type="PROSITE" id="PS50092">
    <property type="entry name" value="TSP1"/>
    <property type="match status" value="3"/>
</dbReference>
<dbReference type="AlphaFoldDB" id="A0AA39HEY2"/>
<dbReference type="Proteomes" id="UP001175271">
    <property type="component" value="Unassembled WGS sequence"/>
</dbReference>
<keyword evidence="3" id="KW-0732">Signal</keyword>
<dbReference type="Pfam" id="PF00090">
    <property type="entry name" value="TSP_1"/>
    <property type="match status" value="3"/>
</dbReference>
<protein>
    <submittedName>
        <fullName evidence="4">Uncharacterized protein</fullName>
    </submittedName>
</protein>
<proteinExistence type="predicted"/>
<dbReference type="InterPro" id="IPR000884">
    <property type="entry name" value="TSP1_rpt"/>
</dbReference>
<sequence length="253" mass="27322">MFVSSAPFFALLGALLHCSYGVPIGGGVVPCPVCQDPPMGQWSQWSEWSLCSQQYGAYSQSRSRTCSSTQCPGGDSEQARACTPQQQPPEWSQWGAWSQCSASCGGGFCSRQRICNSQCNVCACAGASTEQIPCNTQACSCWSEWSAWSGCSITCGLGGFRSRTRQCKCAQCPQGEPSSQQEPCDGPTPCPYQPPPACDACQQTPPPPCQTCQVPQIQPCQTCGQYPPPCVTCGRKKRLAMQAKQKELRLKQW</sequence>
<evidence type="ECO:0000313" key="5">
    <source>
        <dbReference type="Proteomes" id="UP001175271"/>
    </source>
</evidence>
<name>A0AA39HEY2_9BILA</name>
<dbReference type="InterPro" id="IPR036383">
    <property type="entry name" value="TSP1_rpt_sf"/>
</dbReference>
<comment type="caution">
    <text evidence="4">The sequence shown here is derived from an EMBL/GenBank/DDBJ whole genome shotgun (WGS) entry which is preliminary data.</text>
</comment>
<dbReference type="SMART" id="SM00209">
    <property type="entry name" value="TSP1"/>
    <property type="match status" value="3"/>
</dbReference>
<feature type="chain" id="PRO_5041387023" evidence="3">
    <location>
        <begin position="22"/>
        <end position="253"/>
    </location>
</feature>
<organism evidence="4 5">
    <name type="scientific">Steinernema hermaphroditum</name>
    <dbReference type="NCBI Taxonomy" id="289476"/>
    <lineage>
        <taxon>Eukaryota</taxon>
        <taxon>Metazoa</taxon>
        <taxon>Ecdysozoa</taxon>
        <taxon>Nematoda</taxon>
        <taxon>Chromadorea</taxon>
        <taxon>Rhabditida</taxon>
        <taxon>Tylenchina</taxon>
        <taxon>Panagrolaimomorpha</taxon>
        <taxon>Strongyloidoidea</taxon>
        <taxon>Steinernematidae</taxon>
        <taxon>Steinernema</taxon>
    </lineage>
</organism>
<gene>
    <name evidence="4" type="ORF">QR680_016865</name>
</gene>